<dbReference type="AlphaFoldDB" id="A0A0R3SLT8"/>
<dbReference type="Proteomes" id="UP000274504">
    <property type="component" value="Unassembled WGS sequence"/>
</dbReference>
<proteinExistence type="predicted"/>
<accession>A0A0R3SLT8</accession>
<organism evidence="3">
    <name type="scientific">Hymenolepis diminuta</name>
    <name type="common">Rat tapeworm</name>
    <dbReference type="NCBI Taxonomy" id="6216"/>
    <lineage>
        <taxon>Eukaryota</taxon>
        <taxon>Metazoa</taxon>
        <taxon>Spiralia</taxon>
        <taxon>Lophotrochozoa</taxon>
        <taxon>Platyhelminthes</taxon>
        <taxon>Cestoda</taxon>
        <taxon>Eucestoda</taxon>
        <taxon>Cyclophyllidea</taxon>
        <taxon>Hymenolepididae</taxon>
        <taxon>Hymenolepis</taxon>
    </lineage>
</organism>
<evidence type="ECO:0000313" key="3">
    <source>
        <dbReference type="WBParaSite" id="HDID_0000590301-mRNA-1"/>
    </source>
</evidence>
<dbReference type="WBParaSite" id="HDID_0000590301-mRNA-1">
    <property type="protein sequence ID" value="HDID_0000590301-mRNA-1"/>
    <property type="gene ID" value="HDID_0000590301"/>
</dbReference>
<reference evidence="1 2" key="2">
    <citation type="submission" date="2018-11" db="EMBL/GenBank/DDBJ databases">
        <authorList>
            <consortium name="Pathogen Informatics"/>
        </authorList>
    </citation>
    <scope>NUCLEOTIDE SEQUENCE [LARGE SCALE GENOMIC DNA]</scope>
</reference>
<evidence type="ECO:0000313" key="2">
    <source>
        <dbReference type="Proteomes" id="UP000274504"/>
    </source>
</evidence>
<reference evidence="3" key="1">
    <citation type="submission" date="2017-02" db="UniProtKB">
        <authorList>
            <consortium name="WormBaseParasite"/>
        </authorList>
    </citation>
    <scope>IDENTIFICATION</scope>
</reference>
<gene>
    <name evidence="1" type="ORF">HDID_LOCUS5901</name>
</gene>
<name>A0A0R3SLT8_HYMDI</name>
<protein>
    <submittedName>
        <fullName evidence="3">TOX high mobility group box family member 3</fullName>
    </submittedName>
</protein>
<sequence>MSTLPNSSAPMFMTQQRSNQAPAGYYNPHHQQMMLMMQHQQQPSSAIADDVVLPTSTLTHPPRNVQIHADN</sequence>
<evidence type="ECO:0000313" key="1">
    <source>
        <dbReference type="EMBL" id="VDL58219.1"/>
    </source>
</evidence>
<dbReference type="EMBL" id="UYSG01003669">
    <property type="protein sequence ID" value="VDL58219.1"/>
    <property type="molecule type" value="Genomic_DNA"/>
</dbReference>